<evidence type="ECO:0000313" key="1">
    <source>
        <dbReference type="EMBL" id="EDQ89502.1"/>
    </source>
</evidence>
<name>A9UYQ1_MONBE</name>
<proteinExistence type="predicted"/>
<dbReference type="GeneID" id="5890824"/>
<dbReference type="EMBL" id="CH991550">
    <property type="protein sequence ID" value="EDQ89502.1"/>
    <property type="molecule type" value="Genomic_DNA"/>
</dbReference>
<dbReference type="KEGG" id="mbr:MONBRDRAFT_7991"/>
<protein>
    <submittedName>
        <fullName evidence="1">Uncharacterized protein</fullName>
    </submittedName>
</protein>
<evidence type="ECO:0000313" key="2">
    <source>
        <dbReference type="Proteomes" id="UP000001357"/>
    </source>
</evidence>
<dbReference type="InParanoid" id="A9UYQ1"/>
<dbReference type="Proteomes" id="UP000001357">
    <property type="component" value="Unassembled WGS sequence"/>
</dbReference>
<sequence>MARFKHEYVETTYKGNPVLGRKWQGKLVFPRQPGYLTPGEQGYLATMRQLFEEAMQDQSISTLLVFDDDALLHCNFTEALSELLSEERCGSLVDIHGTGGVLLLGATIWINGTFPSRGRWTGGWRQVMYDIRATEKRTGRRTQCFNVDRKTMGTFGVIYHRHTFPYIIEWIQRAEKPFDHIWAHLTDKGFPVRAARDAIVVQDVRHESSVDPSRGLQEDLWARARQHRWDMSRFCDPATGASLQVPK</sequence>
<accession>A9UYQ1</accession>
<keyword evidence="2" id="KW-1185">Reference proteome</keyword>
<reference evidence="1 2" key="1">
    <citation type="journal article" date="2008" name="Nature">
        <title>The genome of the choanoflagellate Monosiga brevicollis and the origin of metazoans.</title>
        <authorList>
            <consortium name="JGI Sequencing"/>
            <person name="King N."/>
            <person name="Westbrook M.J."/>
            <person name="Young S.L."/>
            <person name="Kuo A."/>
            <person name="Abedin M."/>
            <person name="Chapman J."/>
            <person name="Fairclough S."/>
            <person name="Hellsten U."/>
            <person name="Isogai Y."/>
            <person name="Letunic I."/>
            <person name="Marr M."/>
            <person name="Pincus D."/>
            <person name="Putnam N."/>
            <person name="Rokas A."/>
            <person name="Wright K.J."/>
            <person name="Zuzow R."/>
            <person name="Dirks W."/>
            <person name="Good M."/>
            <person name="Goodstein D."/>
            <person name="Lemons D."/>
            <person name="Li W."/>
            <person name="Lyons J.B."/>
            <person name="Morris A."/>
            <person name="Nichols S."/>
            <person name="Richter D.J."/>
            <person name="Salamov A."/>
            <person name="Bork P."/>
            <person name="Lim W.A."/>
            <person name="Manning G."/>
            <person name="Miller W.T."/>
            <person name="McGinnis W."/>
            <person name="Shapiro H."/>
            <person name="Tjian R."/>
            <person name="Grigoriev I.V."/>
            <person name="Rokhsar D."/>
        </authorList>
    </citation>
    <scope>NUCLEOTIDE SEQUENCE [LARGE SCALE GENOMIC DNA]</scope>
    <source>
        <strain evidence="2">MX1 / ATCC 50154</strain>
    </source>
</reference>
<dbReference type="RefSeq" id="XP_001745531.1">
    <property type="nucleotide sequence ID" value="XM_001745479.1"/>
</dbReference>
<organism evidence="1 2">
    <name type="scientific">Monosiga brevicollis</name>
    <name type="common">Choanoflagellate</name>
    <dbReference type="NCBI Taxonomy" id="81824"/>
    <lineage>
        <taxon>Eukaryota</taxon>
        <taxon>Choanoflagellata</taxon>
        <taxon>Craspedida</taxon>
        <taxon>Salpingoecidae</taxon>
        <taxon>Monosiga</taxon>
    </lineage>
</organism>
<gene>
    <name evidence="1" type="ORF">MONBRDRAFT_7991</name>
</gene>
<dbReference type="AlphaFoldDB" id="A9UYQ1"/>